<dbReference type="EMBL" id="ONZF01000007">
    <property type="protein sequence ID" value="SPJ25071.1"/>
    <property type="molecule type" value="Genomic_DNA"/>
</dbReference>
<dbReference type="AlphaFoldDB" id="A0A2R8BY42"/>
<dbReference type="InterPro" id="IPR006059">
    <property type="entry name" value="SBP"/>
</dbReference>
<evidence type="ECO:0008006" key="5">
    <source>
        <dbReference type="Google" id="ProtNLM"/>
    </source>
</evidence>
<dbReference type="PANTHER" id="PTHR30222">
    <property type="entry name" value="SPERMIDINE/PUTRESCINE-BINDING PERIPLASMIC PROTEIN"/>
    <property type="match status" value="1"/>
</dbReference>
<dbReference type="SUPFAM" id="SSF53850">
    <property type="entry name" value="Periplasmic binding protein-like II"/>
    <property type="match status" value="1"/>
</dbReference>
<name>A0A2R8BY42_9RHOB</name>
<dbReference type="Gene3D" id="3.40.190.10">
    <property type="entry name" value="Periplasmic binding protein-like II"/>
    <property type="match status" value="2"/>
</dbReference>
<evidence type="ECO:0000313" key="3">
    <source>
        <dbReference type="EMBL" id="SPJ25071.1"/>
    </source>
</evidence>
<sequence length="383" mass="42751">MKLKSTLLTSAALCIATGAFAEQHAEMTESPVAGEPMSDEMTIVSWGGAYQESQLKAYVEPYLEMNPDVNITWDESSAEAVAQLRAMNEANNLTWDLVDVTAADAMRLCDEGIAMEVDIDEIAAPAPDGTPASEDFGEDMLVADCFIPQIAYSYTFGYRTDVDEWNGETPSEICDIFDTETFPGQRALERRPHNNLEWALICDGVAMDDVYDVLETDEGVDRALAKLDEIKDDTVWWTSGADTPQLLADGEVVFGSTYNGRLFSLIEEQDQPVEMMWDAQSYDLDGWIIPAGLEDEQLNRVKDFLWFATDTQRLADQAKYISYGPARASSAPMVGEHAELGIDMAPHMPTNPENATNAFVQNYEWWADYRDDLDARFQAWLSQ</sequence>
<protein>
    <recommendedName>
        <fullName evidence="5">Spermidine/putrescine-binding periplasmic protein</fullName>
    </recommendedName>
</protein>
<keyword evidence="4" id="KW-1185">Reference proteome</keyword>
<dbReference type="OrthoDB" id="9815444at2"/>
<dbReference type="PANTHER" id="PTHR30222:SF2">
    <property type="entry name" value="ABC TRANSPORTER SUBSTRATE-BINDING PROTEIN"/>
    <property type="match status" value="1"/>
</dbReference>
<gene>
    <name evidence="3" type="ORF">PAA8504_02915</name>
</gene>
<reference evidence="3 4" key="1">
    <citation type="submission" date="2018-03" db="EMBL/GenBank/DDBJ databases">
        <authorList>
            <person name="Keele B.F."/>
        </authorList>
    </citation>
    <scope>NUCLEOTIDE SEQUENCE [LARGE SCALE GENOMIC DNA]</scope>
    <source>
        <strain evidence="3 4">CECT 8504</strain>
    </source>
</reference>
<feature type="chain" id="PRO_5015326761" description="Spermidine/putrescine-binding periplasmic protein" evidence="2">
    <location>
        <begin position="22"/>
        <end position="383"/>
    </location>
</feature>
<feature type="signal peptide" evidence="2">
    <location>
        <begin position="1"/>
        <end position="21"/>
    </location>
</feature>
<keyword evidence="1 2" id="KW-0732">Signal</keyword>
<dbReference type="Proteomes" id="UP000244912">
    <property type="component" value="Unassembled WGS sequence"/>
</dbReference>
<organism evidence="3 4">
    <name type="scientific">Palleronia abyssalis</name>
    <dbReference type="NCBI Taxonomy" id="1501240"/>
    <lineage>
        <taxon>Bacteria</taxon>
        <taxon>Pseudomonadati</taxon>
        <taxon>Pseudomonadota</taxon>
        <taxon>Alphaproteobacteria</taxon>
        <taxon>Rhodobacterales</taxon>
        <taxon>Roseobacteraceae</taxon>
        <taxon>Palleronia</taxon>
    </lineage>
</organism>
<evidence type="ECO:0000313" key="4">
    <source>
        <dbReference type="Proteomes" id="UP000244912"/>
    </source>
</evidence>
<evidence type="ECO:0000256" key="2">
    <source>
        <dbReference type="SAM" id="SignalP"/>
    </source>
</evidence>
<accession>A0A2R8BY42</accession>
<dbReference type="RefSeq" id="WP_108894884.1">
    <property type="nucleotide sequence ID" value="NZ_ONZF01000007.1"/>
</dbReference>
<proteinExistence type="predicted"/>
<evidence type="ECO:0000256" key="1">
    <source>
        <dbReference type="ARBA" id="ARBA00022729"/>
    </source>
</evidence>
<dbReference type="Pfam" id="PF13416">
    <property type="entry name" value="SBP_bac_8"/>
    <property type="match status" value="1"/>
</dbReference>